<reference evidence="2" key="1">
    <citation type="submission" date="2022-11" db="EMBL/GenBank/DDBJ databases">
        <title>Centuries of genome instability and evolution in soft-shell clam transmissible cancer (bioRxiv).</title>
        <authorList>
            <person name="Hart S.F.M."/>
            <person name="Yonemitsu M.A."/>
            <person name="Giersch R.M."/>
            <person name="Beal B.F."/>
            <person name="Arriagada G."/>
            <person name="Davis B.W."/>
            <person name="Ostrander E.A."/>
            <person name="Goff S.P."/>
            <person name="Metzger M.J."/>
        </authorList>
    </citation>
    <scope>NUCLEOTIDE SEQUENCE</scope>
    <source>
        <strain evidence="2">MELC-2E11</strain>
        <tissue evidence="2">Siphon/mantle</tissue>
    </source>
</reference>
<organism evidence="2 3">
    <name type="scientific">Mya arenaria</name>
    <name type="common">Soft-shell clam</name>
    <dbReference type="NCBI Taxonomy" id="6604"/>
    <lineage>
        <taxon>Eukaryota</taxon>
        <taxon>Metazoa</taxon>
        <taxon>Spiralia</taxon>
        <taxon>Lophotrochozoa</taxon>
        <taxon>Mollusca</taxon>
        <taxon>Bivalvia</taxon>
        <taxon>Autobranchia</taxon>
        <taxon>Heteroconchia</taxon>
        <taxon>Euheterodonta</taxon>
        <taxon>Imparidentia</taxon>
        <taxon>Neoheterodontei</taxon>
        <taxon>Myida</taxon>
        <taxon>Myoidea</taxon>
        <taxon>Myidae</taxon>
        <taxon>Mya</taxon>
    </lineage>
</organism>
<feature type="region of interest" description="Disordered" evidence="1">
    <location>
        <begin position="1"/>
        <end position="167"/>
    </location>
</feature>
<feature type="compositionally biased region" description="Basic residues" evidence="1">
    <location>
        <begin position="86"/>
        <end position="102"/>
    </location>
</feature>
<sequence length="167" mass="18867">KTRPVSIKPVMKSKRRSASVQKDRRKPSCSGKKKEMKTRSRSTRNLTRLTPTSRSALAQAKLPKKHSFTKSLGNKKTRPVSIKPVMKSKRRSASVQKDRRKSSCSGKKKEMKTRSRSTRNLTRLTPTSRSALAQAKLPKKHSFTKSLGNKKTRPVSIKPVMKLKGRS</sequence>
<name>A0ABY7G795_MYAAR</name>
<gene>
    <name evidence="2" type="ORF">MAR_003583</name>
</gene>
<feature type="non-terminal residue" evidence="2">
    <location>
        <position position="167"/>
    </location>
</feature>
<keyword evidence="3" id="KW-1185">Reference proteome</keyword>
<feature type="compositionally biased region" description="Low complexity" evidence="1">
    <location>
        <begin position="43"/>
        <end position="55"/>
    </location>
</feature>
<evidence type="ECO:0000313" key="2">
    <source>
        <dbReference type="EMBL" id="WAR30015.1"/>
    </source>
</evidence>
<protein>
    <submittedName>
        <fullName evidence="2">Uncharacterized protein</fullName>
    </submittedName>
</protein>
<feature type="compositionally biased region" description="Low complexity" evidence="1">
    <location>
        <begin position="118"/>
        <end position="130"/>
    </location>
</feature>
<accession>A0ABY7G795</accession>
<evidence type="ECO:0000256" key="1">
    <source>
        <dbReference type="SAM" id="MobiDB-lite"/>
    </source>
</evidence>
<dbReference type="EMBL" id="CP111027">
    <property type="protein sequence ID" value="WAR30015.1"/>
    <property type="molecule type" value="Genomic_DNA"/>
</dbReference>
<dbReference type="Proteomes" id="UP001164746">
    <property type="component" value="Chromosome 16"/>
</dbReference>
<feature type="compositionally biased region" description="Basic residues" evidence="1">
    <location>
        <begin position="62"/>
        <end position="78"/>
    </location>
</feature>
<feature type="non-terminal residue" evidence="2">
    <location>
        <position position="1"/>
    </location>
</feature>
<feature type="compositionally biased region" description="Basic residues" evidence="1">
    <location>
        <begin position="137"/>
        <end position="153"/>
    </location>
</feature>
<feature type="compositionally biased region" description="Basic residues" evidence="1">
    <location>
        <begin position="11"/>
        <end position="27"/>
    </location>
</feature>
<proteinExistence type="predicted"/>
<evidence type="ECO:0000313" key="3">
    <source>
        <dbReference type="Proteomes" id="UP001164746"/>
    </source>
</evidence>